<feature type="transmembrane region" description="Helical" evidence="1">
    <location>
        <begin position="12"/>
        <end position="30"/>
    </location>
</feature>
<feature type="transmembrane region" description="Helical" evidence="1">
    <location>
        <begin position="42"/>
        <end position="67"/>
    </location>
</feature>
<dbReference type="EMBL" id="CP007033">
    <property type="protein sequence ID" value="AHF11410.1"/>
    <property type="molecule type" value="Genomic_DNA"/>
</dbReference>
<proteinExistence type="predicted"/>
<keyword evidence="1" id="KW-0812">Transmembrane</keyword>
<sequence>MADQKKGVVFVWLIWMAAGALSFFIAQTFNKRLKEKEIILKWYQWGVFVIWYALAFLAIDIVCLSIAEDETRAAAIMGGTIIAIMLVLLPLLRKMLTPGKKNSVNMEKKGEVA</sequence>
<gene>
    <name evidence="2" type="ORF">DEHRE_10420</name>
</gene>
<organism evidence="2 3">
    <name type="scientific">Dehalobacter restrictus (strain DSM 9455 / PER-K23)</name>
    <dbReference type="NCBI Taxonomy" id="871738"/>
    <lineage>
        <taxon>Bacteria</taxon>
        <taxon>Bacillati</taxon>
        <taxon>Bacillota</taxon>
        <taxon>Clostridia</taxon>
        <taxon>Eubacteriales</taxon>
        <taxon>Desulfitobacteriaceae</taxon>
        <taxon>Dehalobacter</taxon>
    </lineage>
</organism>
<dbReference type="RefSeq" id="WP_025205942.1">
    <property type="nucleotide sequence ID" value="NZ_CP007033.1"/>
</dbReference>
<name>A0ABN4C0N9_DEHRP</name>
<protein>
    <recommendedName>
        <fullName evidence="4">Dehalogenase</fullName>
    </recommendedName>
</protein>
<keyword evidence="3" id="KW-1185">Reference proteome</keyword>
<reference evidence="2 3" key="1">
    <citation type="journal article" date="2013" name="Stand. Genomic Sci.">
        <title>Complete genome sequence of Dehalobacter restrictus PER-K23(T.).</title>
        <authorList>
            <person name="Kruse T."/>
            <person name="Maillard J."/>
            <person name="Goodwin L."/>
            <person name="Woyke T."/>
            <person name="Teshima H."/>
            <person name="Bruce D."/>
            <person name="Detter C."/>
            <person name="Tapia R."/>
            <person name="Han C."/>
            <person name="Huntemann M."/>
            <person name="Wei C.L."/>
            <person name="Han J."/>
            <person name="Chen A."/>
            <person name="Kyrpides N."/>
            <person name="Szeto E."/>
            <person name="Markowitz V."/>
            <person name="Ivanova N."/>
            <person name="Pagani I."/>
            <person name="Pati A."/>
            <person name="Pitluck S."/>
            <person name="Nolan M."/>
            <person name="Holliger C."/>
            <person name="Smidt H."/>
        </authorList>
    </citation>
    <scope>NUCLEOTIDE SEQUENCE [LARGE SCALE GENOMIC DNA]</scope>
    <source>
        <strain evidence="3">DSM 9455</strain>
    </source>
</reference>
<evidence type="ECO:0008006" key="4">
    <source>
        <dbReference type="Google" id="ProtNLM"/>
    </source>
</evidence>
<evidence type="ECO:0000313" key="3">
    <source>
        <dbReference type="Proteomes" id="UP000018934"/>
    </source>
</evidence>
<evidence type="ECO:0000313" key="2">
    <source>
        <dbReference type="EMBL" id="AHF11410.1"/>
    </source>
</evidence>
<feature type="transmembrane region" description="Helical" evidence="1">
    <location>
        <begin position="73"/>
        <end position="92"/>
    </location>
</feature>
<dbReference type="Proteomes" id="UP000018934">
    <property type="component" value="Chromosome"/>
</dbReference>
<keyword evidence="1" id="KW-1133">Transmembrane helix</keyword>
<accession>A0ABN4C0N9</accession>
<keyword evidence="1" id="KW-0472">Membrane</keyword>
<evidence type="ECO:0000256" key="1">
    <source>
        <dbReference type="SAM" id="Phobius"/>
    </source>
</evidence>